<gene>
    <name evidence="2" type="ORF">BLA29_005343</name>
</gene>
<dbReference type="EMBL" id="MUJZ01006545">
    <property type="protein sequence ID" value="OTF82833.1"/>
    <property type="molecule type" value="Genomic_DNA"/>
</dbReference>
<protein>
    <submittedName>
        <fullName evidence="2">Uncharacterized protein</fullName>
    </submittedName>
</protein>
<evidence type="ECO:0000313" key="3">
    <source>
        <dbReference type="Proteomes" id="UP000194236"/>
    </source>
</evidence>
<evidence type="ECO:0000313" key="2">
    <source>
        <dbReference type="EMBL" id="OTF82833.1"/>
    </source>
</evidence>
<evidence type="ECO:0000256" key="1">
    <source>
        <dbReference type="SAM" id="MobiDB-lite"/>
    </source>
</evidence>
<feature type="compositionally biased region" description="Basic and acidic residues" evidence="1">
    <location>
        <begin position="222"/>
        <end position="238"/>
    </location>
</feature>
<keyword evidence="3" id="KW-1185">Reference proteome</keyword>
<dbReference type="OrthoDB" id="10599108at2759"/>
<feature type="compositionally biased region" description="Low complexity" evidence="1">
    <location>
        <begin position="133"/>
        <end position="151"/>
    </location>
</feature>
<sequence>MPTKNNDEMIVGYNNEKETEIKSSGRSATKLFDNIINGITGRRSRSVRKSDSDASTFFNRNRNLKRSQIAQNQLSNILYNNFYNKKLSPSAFGSEIILFSDNEPQQPKKRNSPLFGRRMMAINDHNNHNRFISSSSSSNKQQLQQQQSGQQFPRPHVYLPSVPSLLESNTRSNSCQQLSLLNGDADHYHNHLLLKQNLSSLMDESSPLINGREYEQQQSQSKSHDGENHISRDGDDFNKNSSIMDENDDDGGGSGEPIYASLPDEEQLSEYDR</sequence>
<feature type="region of interest" description="Disordered" evidence="1">
    <location>
        <begin position="127"/>
        <end position="161"/>
    </location>
</feature>
<accession>A0A1Y3BSP9</accession>
<comment type="caution">
    <text evidence="2">The sequence shown here is derived from an EMBL/GenBank/DDBJ whole genome shotgun (WGS) entry which is preliminary data.</text>
</comment>
<reference evidence="2 3" key="1">
    <citation type="submission" date="2017-03" db="EMBL/GenBank/DDBJ databases">
        <title>Genome Survey of Euroglyphus maynei.</title>
        <authorList>
            <person name="Arlian L.G."/>
            <person name="Morgan M.S."/>
            <person name="Rider S.D."/>
        </authorList>
    </citation>
    <scope>NUCLEOTIDE SEQUENCE [LARGE SCALE GENOMIC DNA]</scope>
    <source>
        <strain evidence="2">Arlian Lab</strain>
        <tissue evidence="2">Whole body</tissue>
    </source>
</reference>
<proteinExistence type="predicted"/>
<organism evidence="2 3">
    <name type="scientific">Euroglyphus maynei</name>
    <name type="common">Mayne's house dust mite</name>
    <dbReference type="NCBI Taxonomy" id="6958"/>
    <lineage>
        <taxon>Eukaryota</taxon>
        <taxon>Metazoa</taxon>
        <taxon>Ecdysozoa</taxon>
        <taxon>Arthropoda</taxon>
        <taxon>Chelicerata</taxon>
        <taxon>Arachnida</taxon>
        <taxon>Acari</taxon>
        <taxon>Acariformes</taxon>
        <taxon>Sarcoptiformes</taxon>
        <taxon>Astigmata</taxon>
        <taxon>Psoroptidia</taxon>
        <taxon>Analgoidea</taxon>
        <taxon>Pyroglyphidae</taxon>
        <taxon>Pyroglyphinae</taxon>
        <taxon>Euroglyphus</taxon>
    </lineage>
</organism>
<dbReference type="Proteomes" id="UP000194236">
    <property type="component" value="Unassembled WGS sequence"/>
</dbReference>
<dbReference type="AlphaFoldDB" id="A0A1Y3BSP9"/>
<feature type="region of interest" description="Disordered" evidence="1">
    <location>
        <begin position="213"/>
        <end position="273"/>
    </location>
</feature>
<feature type="compositionally biased region" description="Acidic residues" evidence="1">
    <location>
        <begin position="263"/>
        <end position="273"/>
    </location>
</feature>
<name>A0A1Y3BSP9_EURMA</name>